<dbReference type="InterPro" id="IPR003661">
    <property type="entry name" value="HisK_dim/P_dom"/>
</dbReference>
<dbReference type="PROSITE" id="PS50112">
    <property type="entry name" value="PAS"/>
    <property type="match status" value="1"/>
</dbReference>
<feature type="modified residue" description="4-aspartylphosphate" evidence="12">
    <location>
        <position position="506"/>
    </location>
</feature>
<feature type="domain" description="Histidine kinase" evidence="14">
    <location>
        <begin position="216"/>
        <end position="432"/>
    </location>
</feature>
<reference evidence="18" key="1">
    <citation type="submission" date="2012-11" db="EMBL/GenBank/DDBJ databases">
        <authorList>
            <person name="Lucero-Rivera Y.E."/>
            <person name="Tovar-Ramirez D."/>
        </authorList>
    </citation>
    <scope>NUCLEOTIDE SEQUENCE [LARGE SCALE GENOMIC DNA]</scope>
    <source>
        <strain evidence="18">Araruama</strain>
    </source>
</reference>
<dbReference type="InterPro" id="IPR005467">
    <property type="entry name" value="His_kinase_dom"/>
</dbReference>
<evidence type="ECO:0000259" key="14">
    <source>
        <dbReference type="PROSITE" id="PS50109"/>
    </source>
</evidence>
<name>A0A1V1PDA4_9BACT</name>
<dbReference type="FunFam" id="1.10.287.130:FF:000038">
    <property type="entry name" value="Sensory transduction histidine kinase"/>
    <property type="match status" value="1"/>
</dbReference>
<dbReference type="InterPro" id="IPR003594">
    <property type="entry name" value="HATPase_dom"/>
</dbReference>
<keyword evidence="10" id="KW-0472">Membrane</keyword>
<feature type="domain" description="Response regulatory" evidence="15">
    <location>
        <begin position="457"/>
        <end position="573"/>
    </location>
</feature>
<dbReference type="SUPFAM" id="SSF55874">
    <property type="entry name" value="ATPase domain of HSP90 chaperone/DNA topoisomerase II/histidine kinase"/>
    <property type="match status" value="1"/>
</dbReference>
<keyword evidence="4 12" id="KW-0597">Phosphoprotein</keyword>
<dbReference type="Pfam" id="PF02518">
    <property type="entry name" value="HATPase_c"/>
    <property type="match status" value="1"/>
</dbReference>
<evidence type="ECO:0000313" key="18">
    <source>
        <dbReference type="Proteomes" id="UP000189670"/>
    </source>
</evidence>
<evidence type="ECO:0000256" key="1">
    <source>
        <dbReference type="ARBA" id="ARBA00000085"/>
    </source>
</evidence>
<dbReference type="PANTHER" id="PTHR43047:SF64">
    <property type="entry name" value="HISTIDINE KINASE CONTAINING CHEY-HOMOLOGOUS RECEIVER DOMAIN AND PAS DOMAIN-RELATED"/>
    <property type="match status" value="1"/>
</dbReference>
<comment type="caution">
    <text evidence="17">The sequence shown here is derived from an EMBL/GenBank/DDBJ whole genome shotgun (WGS) entry which is preliminary data.</text>
</comment>
<dbReference type="SUPFAM" id="SSF52172">
    <property type="entry name" value="CheY-like"/>
    <property type="match status" value="1"/>
</dbReference>
<evidence type="ECO:0000256" key="7">
    <source>
        <dbReference type="ARBA" id="ARBA00022777"/>
    </source>
</evidence>
<evidence type="ECO:0000256" key="8">
    <source>
        <dbReference type="ARBA" id="ARBA00022840"/>
    </source>
</evidence>
<evidence type="ECO:0000256" key="12">
    <source>
        <dbReference type="PROSITE-ProRule" id="PRU00169"/>
    </source>
</evidence>
<evidence type="ECO:0000256" key="11">
    <source>
        <dbReference type="ARBA" id="ARBA00023306"/>
    </source>
</evidence>
<accession>A0A1V1PDA4</accession>
<dbReference type="Gene3D" id="3.40.50.2300">
    <property type="match status" value="1"/>
</dbReference>
<dbReference type="InterPro" id="IPR036097">
    <property type="entry name" value="HisK_dim/P_sf"/>
</dbReference>
<dbReference type="InterPro" id="IPR011006">
    <property type="entry name" value="CheY-like_superfamily"/>
</dbReference>
<dbReference type="GO" id="GO:0016020">
    <property type="term" value="C:membrane"/>
    <property type="evidence" value="ECO:0007669"/>
    <property type="project" value="UniProtKB-SubCell"/>
</dbReference>
<dbReference type="SMART" id="SM00387">
    <property type="entry name" value="HATPase_c"/>
    <property type="match status" value="1"/>
</dbReference>
<organism evidence="17 18">
    <name type="scientific">Candidatus Magnetoglobus multicellularis str. Araruama</name>
    <dbReference type="NCBI Taxonomy" id="890399"/>
    <lineage>
        <taxon>Bacteria</taxon>
        <taxon>Pseudomonadati</taxon>
        <taxon>Thermodesulfobacteriota</taxon>
        <taxon>Desulfobacteria</taxon>
        <taxon>Desulfobacterales</taxon>
        <taxon>Desulfobacteraceae</taxon>
        <taxon>Candidatus Magnetoglobus</taxon>
    </lineage>
</organism>
<dbReference type="InterPro" id="IPR001789">
    <property type="entry name" value="Sig_transdc_resp-reg_receiver"/>
</dbReference>
<dbReference type="PANTHER" id="PTHR43047">
    <property type="entry name" value="TWO-COMPONENT HISTIDINE PROTEIN KINASE"/>
    <property type="match status" value="1"/>
</dbReference>
<dbReference type="PRINTS" id="PR00344">
    <property type="entry name" value="BCTRLSENSOR"/>
</dbReference>
<comment type="subcellular location">
    <subcellularLocation>
        <location evidence="2">Membrane</location>
    </subcellularLocation>
</comment>
<keyword evidence="11" id="KW-0131">Cell cycle</keyword>
<evidence type="ECO:0000259" key="15">
    <source>
        <dbReference type="PROSITE" id="PS50110"/>
    </source>
</evidence>
<evidence type="ECO:0000256" key="10">
    <source>
        <dbReference type="ARBA" id="ARBA00023136"/>
    </source>
</evidence>
<protein>
    <recommendedName>
        <fullName evidence="3">histidine kinase</fullName>
        <ecNumber evidence="3">2.7.13.3</ecNumber>
    </recommendedName>
</protein>
<dbReference type="CDD" id="cd17546">
    <property type="entry name" value="REC_hyHK_CKI1_RcsC-like"/>
    <property type="match status" value="1"/>
</dbReference>
<dbReference type="Proteomes" id="UP000189670">
    <property type="component" value="Unassembled WGS sequence"/>
</dbReference>
<dbReference type="SMART" id="SM00091">
    <property type="entry name" value="PAS"/>
    <property type="match status" value="1"/>
</dbReference>
<dbReference type="EC" id="2.7.13.3" evidence="3"/>
<evidence type="ECO:0000256" key="4">
    <source>
        <dbReference type="ARBA" id="ARBA00022553"/>
    </source>
</evidence>
<dbReference type="Pfam" id="PF00072">
    <property type="entry name" value="Response_reg"/>
    <property type="match status" value="1"/>
</dbReference>
<dbReference type="EMBL" id="ATBP01000101">
    <property type="protein sequence ID" value="ETR72899.1"/>
    <property type="molecule type" value="Genomic_DNA"/>
</dbReference>
<keyword evidence="7 17" id="KW-0418">Kinase</keyword>
<dbReference type="FunFam" id="3.30.565.10:FF:000010">
    <property type="entry name" value="Sensor histidine kinase RcsC"/>
    <property type="match status" value="1"/>
</dbReference>
<dbReference type="SMART" id="SM00448">
    <property type="entry name" value="REC"/>
    <property type="match status" value="1"/>
</dbReference>
<proteinExistence type="predicted"/>
<dbReference type="PROSITE" id="PS50109">
    <property type="entry name" value="HIS_KIN"/>
    <property type="match status" value="1"/>
</dbReference>
<evidence type="ECO:0000256" key="2">
    <source>
        <dbReference type="ARBA" id="ARBA00004370"/>
    </source>
</evidence>
<keyword evidence="5" id="KW-0808">Transferase</keyword>
<dbReference type="CDD" id="cd00130">
    <property type="entry name" value="PAS"/>
    <property type="match status" value="1"/>
</dbReference>
<dbReference type="PROSITE" id="PS50110">
    <property type="entry name" value="RESPONSE_REGULATORY"/>
    <property type="match status" value="1"/>
</dbReference>
<evidence type="ECO:0000259" key="16">
    <source>
        <dbReference type="PROSITE" id="PS50112"/>
    </source>
</evidence>
<dbReference type="CDD" id="cd00082">
    <property type="entry name" value="HisKA"/>
    <property type="match status" value="1"/>
</dbReference>
<dbReference type="GO" id="GO:0000155">
    <property type="term" value="F:phosphorelay sensor kinase activity"/>
    <property type="evidence" value="ECO:0007669"/>
    <property type="project" value="InterPro"/>
</dbReference>
<keyword evidence="13" id="KW-0175">Coiled coil</keyword>
<keyword evidence="8" id="KW-0067">ATP-binding</keyword>
<dbReference type="Gene3D" id="3.30.565.10">
    <property type="entry name" value="Histidine kinase-like ATPase, C-terminal domain"/>
    <property type="match status" value="1"/>
</dbReference>
<dbReference type="Gene3D" id="1.10.287.130">
    <property type="match status" value="1"/>
</dbReference>
<evidence type="ECO:0000313" key="17">
    <source>
        <dbReference type="EMBL" id="ETR72899.1"/>
    </source>
</evidence>
<gene>
    <name evidence="17" type="ORF">OMM_01342</name>
</gene>
<evidence type="ECO:0000256" key="3">
    <source>
        <dbReference type="ARBA" id="ARBA00012438"/>
    </source>
</evidence>
<dbReference type="SMART" id="SM00388">
    <property type="entry name" value="HisKA"/>
    <property type="match status" value="1"/>
</dbReference>
<dbReference type="InterPro" id="IPR013767">
    <property type="entry name" value="PAS_fold"/>
</dbReference>
<evidence type="ECO:0000256" key="5">
    <source>
        <dbReference type="ARBA" id="ARBA00022679"/>
    </source>
</evidence>
<dbReference type="Pfam" id="PF00512">
    <property type="entry name" value="HisKA"/>
    <property type="match status" value="1"/>
</dbReference>
<dbReference type="InterPro" id="IPR000014">
    <property type="entry name" value="PAS"/>
</dbReference>
<dbReference type="Pfam" id="PF00989">
    <property type="entry name" value="PAS"/>
    <property type="match status" value="1"/>
</dbReference>
<feature type="coiled-coil region" evidence="13">
    <location>
        <begin position="157"/>
        <end position="202"/>
    </location>
</feature>
<dbReference type="AlphaFoldDB" id="A0A1V1PDA4"/>
<feature type="domain" description="PAS" evidence="16">
    <location>
        <begin position="57"/>
        <end position="99"/>
    </location>
</feature>
<evidence type="ECO:0000256" key="9">
    <source>
        <dbReference type="ARBA" id="ARBA00023012"/>
    </source>
</evidence>
<dbReference type="InterPro" id="IPR036890">
    <property type="entry name" value="HATPase_C_sf"/>
</dbReference>
<evidence type="ECO:0000256" key="6">
    <source>
        <dbReference type="ARBA" id="ARBA00022741"/>
    </source>
</evidence>
<evidence type="ECO:0000256" key="13">
    <source>
        <dbReference type="SAM" id="Coils"/>
    </source>
</evidence>
<comment type="catalytic activity">
    <reaction evidence="1">
        <text>ATP + protein L-histidine = ADP + protein N-phospho-L-histidine.</text>
        <dbReference type="EC" id="2.7.13.3"/>
    </reaction>
</comment>
<dbReference type="Gene3D" id="3.30.450.20">
    <property type="entry name" value="PAS domain"/>
    <property type="match status" value="1"/>
</dbReference>
<dbReference type="InterPro" id="IPR035965">
    <property type="entry name" value="PAS-like_dom_sf"/>
</dbReference>
<dbReference type="NCBIfam" id="TIGR00229">
    <property type="entry name" value="sensory_box"/>
    <property type="match status" value="1"/>
</dbReference>
<dbReference type="SUPFAM" id="SSF55785">
    <property type="entry name" value="PYP-like sensor domain (PAS domain)"/>
    <property type="match status" value="1"/>
</dbReference>
<dbReference type="InterPro" id="IPR004358">
    <property type="entry name" value="Sig_transdc_His_kin-like_C"/>
</dbReference>
<dbReference type="GO" id="GO:0005524">
    <property type="term" value="F:ATP binding"/>
    <property type="evidence" value="ECO:0007669"/>
    <property type="project" value="UniProtKB-KW"/>
</dbReference>
<dbReference type="SUPFAM" id="SSF47384">
    <property type="entry name" value="Homodimeric domain of signal transducing histidine kinase"/>
    <property type="match status" value="1"/>
</dbReference>
<keyword evidence="9" id="KW-0902">Two-component regulatory system</keyword>
<dbReference type="CDD" id="cd16922">
    <property type="entry name" value="HATPase_EvgS-ArcB-TorS-like"/>
    <property type="match status" value="1"/>
</dbReference>
<keyword evidence="6" id="KW-0547">Nucleotide-binding</keyword>
<sequence length="654" mass="74190">MPQPSDYNTLKQRLERAEAVIRAIQRGEIDAVVLKEQVSLIRPESELRKTEADLQANRLNFQTLFDSIEDFLFIVTTDGLIRHFNPMVEHILGYDPATLHNTHIHQLSAENNQNTANNKHAPLKFPECFLTSDNKIIHVETRMTPGVWSGEDVYFCLSRDVTERKMYESELNRLNQELQALNEQLEQRVKERTYQLNEARKLAESANHAKSEFLANMSHELRTPLNGILGYTQILMRDTNLSENQNNALSVMHRSGEHLLMLINDILDLSKIEAQKMILHEEVVFLDAFLDNVVEIIRIRAENKNIAFSYTKSDDLPSAIMADDKRLRQILLNLLGNAVKFTPKGNVWFDISKRNDQICFSIKDTGIGIPEAHQKEIFHSFRQIDSSIARTEGTGLGLAISKRLIHLMNSELHLTSQPDKGSTFWFCVSFPEIDKQPSVSKNNESISLSSIDGKPYKILIVDDEPYNRLMLKDMLMPYGFQLIEAIDGADALEKAIEHIPHVILLDIVMPRMNGYDACTQIRKIPLLKDVIVIAVTASVVGEARKKCFDATCNDIIDKPVHMDELLSKLVDYLKIDVKQAEKNTQTANPSEMILPSADILEKLKALAVKGDILRIKKHAKQLVEKPDTTQFGNKLLALANAFKVNEIKELVGNG</sequence>